<feature type="transmembrane region" description="Helical" evidence="7">
    <location>
        <begin position="247"/>
        <end position="266"/>
    </location>
</feature>
<evidence type="ECO:0000256" key="5">
    <source>
        <dbReference type="ARBA" id="ARBA00023136"/>
    </source>
</evidence>
<evidence type="ECO:0000313" key="9">
    <source>
        <dbReference type="Proteomes" id="UP000504634"/>
    </source>
</evidence>
<evidence type="ECO:0000256" key="4">
    <source>
        <dbReference type="ARBA" id="ARBA00022989"/>
    </source>
</evidence>
<dbReference type="Pfam" id="PF03600">
    <property type="entry name" value="CitMHS"/>
    <property type="match status" value="1"/>
</dbReference>
<feature type="transmembrane region" description="Helical" evidence="7">
    <location>
        <begin position="570"/>
        <end position="592"/>
    </location>
</feature>
<feature type="transmembrane region" description="Helical" evidence="7">
    <location>
        <begin position="273"/>
        <end position="295"/>
    </location>
</feature>
<feature type="region of interest" description="Disordered" evidence="6">
    <location>
        <begin position="1"/>
        <end position="52"/>
    </location>
</feature>
<keyword evidence="4 7" id="KW-1133">Transmembrane helix</keyword>
<comment type="subcellular location">
    <subcellularLocation>
        <location evidence="1">Membrane</location>
        <topology evidence="1">Multi-pass membrane protein</topology>
    </subcellularLocation>
</comment>
<proteinExistence type="predicted"/>
<dbReference type="InterPro" id="IPR004680">
    <property type="entry name" value="Cit_transptr-like_dom"/>
</dbReference>
<dbReference type="AlphaFoldDB" id="A0A6J2U0Z6"/>
<feature type="domain" description="Citrate transporter-like" evidence="8">
    <location>
        <begin position="236"/>
        <end position="666"/>
    </location>
</feature>
<dbReference type="GO" id="GO:0055085">
    <property type="term" value="P:transmembrane transport"/>
    <property type="evidence" value="ECO:0007669"/>
    <property type="project" value="InterPro"/>
</dbReference>
<dbReference type="CDD" id="cd01116">
    <property type="entry name" value="P_permease"/>
    <property type="match status" value="1"/>
</dbReference>
<feature type="transmembrane region" description="Helical" evidence="7">
    <location>
        <begin position="697"/>
        <end position="721"/>
    </location>
</feature>
<feature type="transmembrane region" description="Helical" evidence="7">
    <location>
        <begin position="513"/>
        <end position="533"/>
    </location>
</feature>
<dbReference type="Proteomes" id="UP000504634">
    <property type="component" value="Unplaced"/>
</dbReference>
<feature type="transmembrane region" description="Helical" evidence="7">
    <location>
        <begin position="224"/>
        <end position="241"/>
    </location>
</feature>
<dbReference type="GeneID" id="115628734"/>
<keyword evidence="2" id="KW-0813">Transport</keyword>
<evidence type="ECO:0000256" key="6">
    <source>
        <dbReference type="SAM" id="MobiDB-lite"/>
    </source>
</evidence>
<evidence type="ECO:0000256" key="2">
    <source>
        <dbReference type="ARBA" id="ARBA00022448"/>
    </source>
</evidence>
<keyword evidence="3 7" id="KW-0812">Transmembrane</keyword>
<dbReference type="PANTHER" id="PTHR43568">
    <property type="entry name" value="P PROTEIN"/>
    <property type="match status" value="1"/>
</dbReference>
<keyword evidence="5 7" id="KW-0472">Membrane</keyword>
<protein>
    <submittedName>
        <fullName evidence="10">P protein-like</fullName>
    </submittedName>
</protein>
<feature type="transmembrane region" description="Helical" evidence="7">
    <location>
        <begin position="59"/>
        <end position="82"/>
    </location>
</feature>
<evidence type="ECO:0000259" key="8">
    <source>
        <dbReference type="Pfam" id="PF03600"/>
    </source>
</evidence>
<dbReference type="InterPro" id="IPR051475">
    <property type="entry name" value="Diverse_Ion_Transporter"/>
</dbReference>
<dbReference type="PANTHER" id="PTHR43568:SF1">
    <property type="entry name" value="P PROTEIN"/>
    <property type="match status" value="1"/>
</dbReference>
<evidence type="ECO:0000256" key="1">
    <source>
        <dbReference type="ARBA" id="ARBA00004141"/>
    </source>
</evidence>
<dbReference type="GO" id="GO:0016020">
    <property type="term" value="C:membrane"/>
    <property type="evidence" value="ECO:0007669"/>
    <property type="project" value="UniProtKB-SubCell"/>
</dbReference>
<feature type="transmembrane region" description="Helical" evidence="7">
    <location>
        <begin position="612"/>
        <end position="630"/>
    </location>
</feature>
<feature type="compositionally biased region" description="Basic and acidic residues" evidence="6">
    <location>
        <begin position="26"/>
        <end position="35"/>
    </location>
</feature>
<dbReference type="RefSeq" id="XP_030380797.1">
    <property type="nucleotide sequence ID" value="XM_030524937.1"/>
</dbReference>
<gene>
    <name evidence="10" type="primary">LOC115628734</name>
</gene>
<organism evidence="9 10">
    <name type="scientific">Drosophila lebanonensis</name>
    <name type="common">Fruit fly</name>
    <name type="synonym">Scaptodrosophila lebanonensis</name>
    <dbReference type="NCBI Taxonomy" id="7225"/>
    <lineage>
        <taxon>Eukaryota</taxon>
        <taxon>Metazoa</taxon>
        <taxon>Ecdysozoa</taxon>
        <taxon>Arthropoda</taxon>
        <taxon>Hexapoda</taxon>
        <taxon>Insecta</taxon>
        <taxon>Pterygota</taxon>
        <taxon>Neoptera</taxon>
        <taxon>Endopterygota</taxon>
        <taxon>Diptera</taxon>
        <taxon>Brachycera</taxon>
        <taxon>Muscomorpha</taxon>
        <taxon>Ephydroidea</taxon>
        <taxon>Drosophilidae</taxon>
        <taxon>Scaptodrosophila</taxon>
    </lineage>
</organism>
<feature type="transmembrane region" description="Helical" evidence="7">
    <location>
        <begin position="539"/>
        <end position="558"/>
    </location>
</feature>
<feature type="compositionally biased region" description="Basic and acidic residues" evidence="6">
    <location>
        <begin position="42"/>
        <end position="52"/>
    </location>
</feature>
<feature type="transmembrane region" description="Helical" evidence="7">
    <location>
        <begin position="346"/>
        <end position="368"/>
    </location>
</feature>
<feature type="transmembrane region" description="Helical" evidence="7">
    <location>
        <begin position="315"/>
        <end position="334"/>
    </location>
</feature>
<name>A0A6J2U0Z6_DROLE</name>
<evidence type="ECO:0000313" key="10">
    <source>
        <dbReference type="RefSeq" id="XP_030380797.1"/>
    </source>
</evidence>
<evidence type="ECO:0000256" key="7">
    <source>
        <dbReference type="SAM" id="Phobius"/>
    </source>
</evidence>
<dbReference type="OrthoDB" id="442352at2759"/>
<feature type="transmembrane region" description="Helical" evidence="7">
    <location>
        <begin position="406"/>
        <end position="425"/>
    </location>
</feature>
<evidence type="ECO:0000256" key="3">
    <source>
        <dbReference type="ARBA" id="ARBA00022692"/>
    </source>
</evidence>
<sequence>MKSSNPALLERFDRSTLKPGSNQHRNSQELERQGDKQLTARRAMDDSPEDGKERSHWRLAYNIAKICLLLLVWIYFTVNLIIRPPEELQSTLLSLAPNVQMEWSPKETESQRVAISLLGHINEDLTLTTRKRSEAGDAPRIVVFINRVDKDSRKVISKTDDWLVILKPRPAGDLKKVKSHFDVSEDEETLKSSELVVDLRLLQSPDTRAVEISFNSHPVDTQKGTIYGAILLVGMYVLIIWEVTDRTFAALLASSTGVAILTMMGARPTLEEIVAWIDIETMMLLFGMMILVAVLSETGIFDYLAVFAYRMAKGHAWPLIFFLCMFTGTLSAFLDNVTMMLLMTPVTIRLCEVMLLRTNMVLICVVIYSNIGGTMTPVGDPPNVIIATNEYVQRANIDFVNFTLHMFWGVAGSMGMVFVFLYFTLRKRVYMTEERALRQSIRTLEKHANKLQPQTKNEEHLKEDILIRVDEMKNKYKQRKGTTTGAFTLHPVSNYEETLADLQSKYKIRNKPLLVKSVIALIFAMALFFLHSLPFMKGVSLAWAAVLAALLLLVLANLEDMQVVLAQVEWSTLLFFAALFVLMEALAELGLIDWVGDQAIAVIMSVKKKHQLAVGILIILWVSGMTSAFVDNIPITTMMLKLVIKLAKNEELNLPLSPLIWALAYGACFGGNGTLIGASANVVTAGMANQHGYKITFLAFFLIGFPVMLITIIIASIYLLIAHTVFTWHSDWITNT</sequence>
<keyword evidence="9" id="KW-1185">Reference proteome</keyword>
<reference evidence="10" key="1">
    <citation type="submission" date="2025-08" db="UniProtKB">
        <authorList>
            <consortium name="RefSeq"/>
        </authorList>
    </citation>
    <scope>IDENTIFICATION</scope>
    <source>
        <strain evidence="10">11010-0011.00</strain>
        <tissue evidence="10">Whole body</tissue>
    </source>
</reference>
<accession>A0A6J2U0Z6</accession>